<evidence type="ECO:0000256" key="3">
    <source>
        <dbReference type="ARBA" id="ARBA00022490"/>
    </source>
</evidence>
<dbReference type="NCBIfam" id="TIGR00496">
    <property type="entry name" value="frr"/>
    <property type="match status" value="1"/>
</dbReference>
<dbReference type="InterPro" id="IPR002661">
    <property type="entry name" value="Ribosome_recyc_fac"/>
</dbReference>
<dbReference type="CDD" id="cd00520">
    <property type="entry name" value="RRF"/>
    <property type="match status" value="1"/>
</dbReference>
<dbReference type="InterPro" id="IPR023584">
    <property type="entry name" value="Ribosome_recyc_fac_dom"/>
</dbReference>
<dbReference type="PANTHER" id="PTHR20982:SF3">
    <property type="entry name" value="MITOCHONDRIAL RIBOSOME RECYCLING FACTOR PSEUDO 1"/>
    <property type="match status" value="1"/>
</dbReference>
<dbReference type="EMBL" id="JAIQ01000109">
    <property type="protein sequence ID" value="KLD98878.1"/>
    <property type="molecule type" value="Genomic_DNA"/>
</dbReference>
<dbReference type="GO" id="GO:0002184">
    <property type="term" value="P:cytoplasmic translational termination"/>
    <property type="evidence" value="ECO:0007669"/>
    <property type="project" value="TreeGrafter"/>
</dbReference>
<evidence type="ECO:0000256" key="1">
    <source>
        <dbReference type="ARBA" id="ARBA00004496"/>
    </source>
</evidence>
<comment type="caution">
    <text evidence="9">The sequence shown here is derived from an EMBL/GenBank/DDBJ whole genome shotgun (WGS) entry which is preliminary data.</text>
</comment>
<evidence type="ECO:0000256" key="6">
    <source>
        <dbReference type="HAMAP-Rule" id="MF_00040"/>
    </source>
</evidence>
<feature type="domain" description="Ribosome recycling factor" evidence="8">
    <location>
        <begin position="20"/>
        <end position="183"/>
    </location>
</feature>
<dbReference type="GO" id="GO:0043023">
    <property type="term" value="F:ribosomal large subunit binding"/>
    <property type="evidence" value="ECO:0007669"/>
    <property type="project" value="TreeGrafter"/>
</dbReference>
<evidence type="ECO:0000256" key="4">
    <source>
        <dbReference type="ARBA" id="ARBA00022917"/>
    </source>
</evidence>
<keyword evidence="7" id="KW-0175">Coiled coil</keyword>
<dbReference type="SUPFAM" id="SSF55194">
    <property type="entry name" value="Ribosome recycling factor, RRF"/>
    <property type="match status" value="1"/>
</dbReference>
<dbReference type="GeneID" id="24305524"/>
<name>A0A0G9JX67_9BACT</name>
<dbReference type="GO" id="GO:0005829">
    <property type="term" value="C:cytosol"/>
    <property type="evidence" value="ECO:0007669"/>
    <property type="project" value="GOC"/>
</dbReference>
<dbReference type="PANTHER" id="PTHR20982">
    <property type="entry name" value="RIBOSOME RECYCLING FACTOR"/>
    <property type="match status" value="1"/>
</dbReference>
<organism evidence="9 10">
    <name type="scientific">Aliarcobacter butzleri L348</name>
    <dbReference type="NCBI Taxonomy" id="1447256"/>
    <lineage>
        <taxon>Bacteria</taxon>
        <taxon>Pseudomonadati</taxon>
        <taxon>Campylobacterota</taxon>
        <taxon>Epsilonproteobacteria</taxon>
        <taxon>Campylobacterales</taxon>
        <taxon>Arcobacteraceae</taxon>
        <taxon>Aliarcobacter</taxon>
    </lineage>
</organism>
<dbReference type="FunFam" id="3.30.1360.40:FF:000001">
    <property type="entry name" value="Ribosome-recycling factor"/>
    <property type="match status" value="1"/>
</dbReference>
<evidence type="ECO:0000313" key="10">
    <source>
        <dbReference type="Proteomes" id="UP000035514"/>
    </source>
</evidence>
<evidence type="ECO:0000259" key="8">
    <source>
        <dbReference type="Pfam" id="PF01765"/>
    </source>
</evidence>
<proteinExistence type="inferred from homology"/>
<reference evidence="9 10" key="1">
    <citation type="submission" date="2014-01" db="EMBL/GenBank/DDBJ databases">
        <title>Development of a Comparative Genomic Fingerprinting Assay for High Resolution Genotyping of Arcobacter butzleri.</title>
        <authorList>
            <person name="Webb A.L."/>
            <person name="Inglis G.D."/>
            <person name="Kruczkiewicz P."/>
            <person name="Selinger L.B."/>
            <person name="Taboada E.N."/>
        </authorList>
    </citation>
    <scope>NUCLEOTIDE SEQUENCE [LARGE SCALE GENOMIC DNA]</scope>
    <source>
        <strain evidence="9 10">L348</strain>
    </source>
</reference>
<evidence type="ECO:0000256" key="7">
    <source>
        <dbReference type="SAM" id="Coils"/>
    </source>
</evidence>
<dbReference type="SMR" id="A0A0G9JX67"/>
<sequence length="185" mass="20812">MLQEVYAQTKEHMEKSIEALKKDYKSLRTGKVNTNILDGIKVDYYGTMTDLSQVGSVLATDATTITINPWEKNLLGTIEKAIQNANIGVNPNNDGQIIKLFFPPMTVEQRQETAKHAKTMTDNAKVAIRNIRQNSNNKVKTLLKDKAITEDESKKAQDEIQKITDSYVLKADETLKAKEKEILTV</sequence>
<dbReference type="RefSeq" id="WP_004509969.1">
    <property type="nucleotide sequence ID" value="NZ_JAIQ01000109.1"/>
</dbReference>
<protein>
    <recommendedName>
        <fullName evidence="6">Ribosome-recycling factor</fullName>
        <shortName evidence="6">RRF</shortName>
    </recommendedName>
    <alternativeName>
        <fullName evidence="6">Ribosome-releasing factor</fullName>
    </alternativeName>
</protein>
<dbReference type="Gene3D" id="1.10.132.20">
    <property type="entry name" value="Ribosome-recycling factor"/>
    <property type="match status" value="1"/>
</dbReference>
<dbReference type="PATRIC" id="fig|1447256.3.peg.1478"/>
<comment type="subcellular location">
    <subcellularLocation>
        <location evidence="1 6">Cytoplasm</location>
    </subcellularLocation>
</comment>
<dbReference type="InterPro" id="IPR036191">
    <property type="entry name" value="RRF_sf"/>
</dbReference>
<comment type="function">
    <text evidence="5 6">Responsible for the release of ribosomes from messenger RNA at the termination of protein biosynthesis. May increase the efficiency of translation by recycling ribosomes from one round of translation to another.</text>
</comment>
<gene>
    <name evidence="6" type="primary">frr</name>
    <name evidence="9" type="ORF">AA20_07585</name>
</gene>
<dbReference type="HAMAP" id="MF_00040">
    <property type="entry name" value="RRF"/>
    <property type="match status" value="1"/>
</dbReference>
<dbReference type="Pfam" id="PF01765">
    <property type="entry name" value="RRF"/>
    <property type="match status" value="1"/>
</dbReference>
<evidence type="ECO:0000256" key="5">
    <source>
        <dbReference type="ARBA" id="ARBA00025050"/>
    </source>
</evidence>
<keyword evidence="4 6" id="KW-0648">Protein biosynthesis</keyword>
<comment type="similarity">
    <text evidence="2 6">Belongs to the RRF family.</text>
</comment>
<keyword evidence="3 6" id="KW-0963">Cytoplasm</keyword>
<dbReference type="FunFam" id="1.10.132.20:FF:000001">
    <property type="entry name" value="Ribosome-recycling factor"/>
    <property type="match status" value="1"/>
</dbReference>
<evidence type="ECO:0000256" key="2">
    <source>
        <dbReference type="ARBA" id="ARBA00005912"/>
    </source>
</evidence>
<dbReference type="Gene3D" id="3.30.1360.40">
    <property type="match status" value="1"/>
</dbReference>
<evidence type="ECO:0000313" key="9">
    <source>
        <dbReference type="EMBL" id="KLD98878.1"/>
    </source>
</evidence>
<dbReference type="Proteomes" id="UP000035514">
    <property type="component" value="Unassembled WGS sequence"/>
</dbReference>
<accession>A0A0G9JX67</accession>
<dbReference type="AlphaFoldDB" id="A0A0G9JX67"/>
<feature type="coiled-coil region" evidence="7">
    <location>
        <begin position="139"/>
        <end position="166"/>
    </location>
</feature>